<dbReference type="SUPFAM" id="SSF56091">
    <property type="entry name" value="DNA ligase/mRNA capping enzyme, catalytic domain"/>
    <property type="match status" value="1"/>
</dbReference>
<comment type="catalytic activity">
    <reaction evidence="6">
        <text>ATP + (deoxyribonucleotide)n-3'-hydroxyl + 5'-phospho-(deoxyribonucleotide)m = (deoxyribonucleotide)n+m + AMP + diphosphate.</text>
        <dbReference type="EC" id="6.5.1.1"/>
    </reaction>
</comment>
<dbReference type="Proteomes" id="UP000019812">
    <property type="component" value="Unassembled WGS sequence"/>
</dbReference>
<dbReference type="GO" id="GO:0006281">
    <property type="term" value="P:DNA repair"/>
    <property type="evidence" value="ECO:0007669"/>
    <property type="project" value="UniProtKB-KW"/>
</dbReference>
<keyword evidence="3" id="KW-0235">DNA replication</keyword>
<dbReference type="GO" id="GO:0006260">
    <property type="term" value="P:DNA replication"/>
    <property type="evidence" value="ECO:0007669"/>
    <property type="project" value="UniProtKB-KW"/>
</dbReference>
<dbReference type="CDD" id="cd07896">
    <property type="entry name" value="Adenylation_kDNA_ligase_like"/>
    <property type="match status" value="1"/>
</dbReference>
<dbReference type="Pfam" id="PF01068">
    <property type="entry name" value="DNA_ligase_A_M"/>
    <property type="match status" value="1"/>
</dbReference>
<proteinExistence type="predicted"/>
<dbReference type="InterPro" id="IPR016059">
    <property type="entry name" value="DNA_ligase_ATP-dep_CS"/>
</dbReference>
<organism evidence="9 10">
    <name type="scientific">Candidatus Accumulibacter vicinus</name>
    <dbReference type="NCBI Taxonomy" id="2954382"/>
    <lineage>
        <taxon>Bacteria</taxon>
        <taxon>Pseudomonadati</taxon>
        <taxon>Pseudomonadota</taxon>
        <taxon>Betaproteobacteria</taxon>
        <taxon>Candidatus Accumulibacter</taxon>
    </lineage>
</organism>
<dbReference type="PANTHER" id="PTHR47810">
    <property type="entry name" value="DNA LIGASE"/>
    <property type="match status" value="1"/>
</dbReference>
<accession>A0A084XUD8</accession>
<dbReference type="PANTHER" id="PTHR47810:SF1">
    <property type="entry name" value="DNA LIGASE B"/>
    <property type="match status" value="1"/>
</dbReference>
<feature type="domain" description="DNA ligase OB-like" evidence="8">
    <location>
        <begin position="222"/>
        <end position="287"/>
    </location>
</feature>
<dbReference type="InterPro" id="IPR012310">
    <property type="entry name" value="DNA_ligase_ATP-dep_cent"/>
</dbReference>
<evidence type="ECO:0000256" key="1">
    <source>
        <dbReference type="ARBA" id="ARBA00001968"/>
    </source>
</evidence>
<evidence type="ECO:0000313" key="10">
    <source>
        <dbReference type="Proteomes" id="UP000019812"/>
    </source>
</evidence>
<gene>
    <name evidence="9" type="ORF">CAPSK01_004685</name>
</gene>
<dbReference type="SUPFAM" id="SSF50249">
    <property type="entry name" value="Nucleic acid-binding proteins"/>
    <property type="match status" value="1"/>
</dbReference>
<evidence type="ECO:0000256" key="2">
    <source>
        <dbReference type="ARBA" id="ARBA00022598"/>
    </source>
</evidence>
<dbReference type="Gene3D" id="2.40.50.140">
    <property type="entry name" value="Nucleic acid-binding proteins"/>
    <property type="match status" value="1"/>
</dbReference>
<name>A0A084XUD8_9PROT</name>
<evidence type="ECO:0000256" key="3">
    <source>
        <dbReference type="ARBA" id="ARBA00022705"/>
    </source>
</evidence>
<dbReference type="AlphaFoldDB" id="A0A084XUD8"/>
<keyword evidence="5" id="KW-0234">DNA repair</keyword>
<dbReference type="Gene3D" id="3.30.470.30">
    <property type="entry name" value="DNA ligase/mRNA capping enzyme"/>
    <property type="match status" value="1"/>
</dbReference>
<evidence type="ECO:0000256" key="4">
    <source>
        <dbReference type="ARBA" id="ARBA00022763"/>
    </source>
</evidence>
<evidence type="ECO:0000259" key="7">
    <source>
        <dbReference type="Pfam" id="PF01068"/>
    </source>
</evidence>
<dbReference type="PROSITE" id="PS00333">
    <property type="entry name" value="DNA_LIGASE_A2"/>
    <property type="match status" value="1"/>
</dbReference>
<dbReference type="InterPro" id="IPR050326">
    <property type="entry name" value="NAD_dep_DNA_ligaseB"/>
</dbReference>
<keyword evidence="2 9" id="KW-0436">Ligase</keyword>
<dbReference type="STRING" id="1457154.CAPSK01_004685"/>
<evidence type="ECO:0000259" key="8">
    <source>
        <dbReference type="Pfam" id="PF14743"/>
    </source>
</evidence>
<evidence type="ECO:0000256" key="6">
    <source>
        <dbReference type="ARBA" id="ARBA00034003"/>
    </source>
</evidence>
<dbReference type="InterPro" id="IPR029319">
    <property type="entry name" value="DNA_ligase_OB"/>
</dbReference>
<sequence>MKPMLAAKTDGKGLSYPLLASPKLDGVRALIINGVVMSRSFKPIPNAHVQELFGRPEYTGLDGELIVGAPTDKDVYRNTTSGVMSQAGAPDVSYHVFDKFDHTGGFHARLRASQEIIGRLNPVIPIVPVEHRFIACEQTLTALEEQYLAAGYEGVMLRHQNGPYKHGRSTEREGWLLKLKRFDDSEAVILSAYELMHNANEATQNELGYTERSSHKAGMVGKGVLGGLSVRDVYSGVEFDIGTGFDQATREALWKQRDQLPEQVIKYKFFASGVKDKPRFPVFLGFRSDL</sequence>
<dbReference type="GO" id="GO:0005524">
    <property type="term" value="F:ATP binding"/>
    <property type="evidence" value="ECO:0007669"/>
    <property type="project" value="InterPro"/>
</dbReference>
<keyword evidence="4" id="KW-0227">DNA damage</keyword>
<dbReference type="Gene3D" id="3.30.1490.70">
    <property type="match status" value="1"/>
</dbReference>
<dbReference type="GO" id="GO:0003910">
    <property type="term" value="F:DNA ligase (ATP) activity"/>
    <property type="evidence" value="ECO:0007669"/>
    <property type="project" value="UniProtKB-EC"/>
</dbReference>
<dbReference type="RefSeq" id="WP_034931196.1">
    <property type="nucleotide sequence ID" value="NZ_JDSS02000052.1"/>
</dbReference>
<evidence type="ECO:0000313" key="9">
    <source>
        <dbReference type="EMBL" id="KFB66082.1"/>
    </source>
</evidence>
<comment type="cofactor">
    <cofactor evidence="1">
        <name>a divalent metal cation</name>
        <dbReference type="ChEBI" id="CHEBI:60240"/>
    </cofactor>
</comment>
<feature type="domain" description="ATP-dependent DNA ligase family profile" evidence="7">
    <location>
        <begin position="3"/>
        <end position="180"/>
    </location>
</feature>
<evidence type="ECO:0000256" key="5">
    <source>
        <dbReference type="ARBA" id="ARBA00023204"/>
    </source>
</evidence>
<reference evidence="9 10" key="1">
    <citation type="submission" date="2014-07" db="EMBL/GenBank/DDBJ databases">
        <title>Expanding our view of genomic diversity in Candidatus Accumulibacter clades.</title>
        <authorList>
            <person name="Skennerton C.T."/>
            <person name="Barr J.J."/>
            <person name="Slater F.R."/>
            <person name="Bond P.L."/>
            <person name="Tyson G.W."/>
        </authorList>
    </citation>
    <scope>NUCLEOTIDE SEQUENCE [LARGE SCALE GENOMIC DNA]</scope>
    <source>
        <strain evidence="10">SK-01</strain>
    </source>
</reference>
<dbReference type="EMBL" id="JDSS02000052">
    <property type="protein sequence ID" value="KFB66082.1"/>
    <property type="molecule type" value="Genomic_DNA"/>
</dbReference>
<comment type="caution">
    <text evidence="9">The sequence shown here is derived from an EMBL/GenBank/DDBJ whole genome shotgun (WGS) entry which is preliminary data.</text>
</comment>
<dbReference type="GO" id="GO:0006310">
    <property type="term" value="P:DNA recombination"/>
    <property type="evidence" value="ECO:0007669"/>
    <property type="project" value="InterPro"/>
</dbReference>
<protein>
    <submittedName>
        <fullName evidence="9">DNA ligase</fullName>
    </submittedName>
</protein>
<dbReference type="Pfam" id="PF14743">
    <property type="entry name" value="DNA_ligase_OB_2"/>
    <property type="match status" value="1"/>
</dbReference>
<dbReference type="InterPro" id="IPR012340">
    <property type="entry name" value="NA-bd_OB-fold"/>
</dbReference>